<dbReference type="Proteomes" id="UP001203665">
    <property type="component" value="Unassembled WGS sequence"/>
</dbReference>
<evidence type="ECO:0000313" key="2">
    <source>
        <dbReference type="Proteomes" id="UP001203665"/>
    </source>
</evidence>
<proteinExistence type="predicted"/>
<name>A0ABT0XIN7_9BACI</name>
<dbReference type="EMBL" id="JAMQJY010000001">
    <property type="protein sequence ID" value="MCM2675580.1"/>
    <property type="molecule type" value="Genomic_DNA"/>
</dbReference>
<dbReference type="RefSeq" id="WP_251606461.1">
    <property type="nucleotide sequence ID" value="NZ_JAMQJY010000001.1"/>
</dbReference>
<evidence type="ECO:0008006" key="3">
    <source>
        <dbReference type="Google" id="ProtNLM"/>
    </source>
</evidence>
<evidence type="ECO:0000313" key="1">
    <source>
        <dbReference type="EMBL" id="MCM2675580.1"/>
    </source>
</evidence>
<gene>
    <name evidence="1" type="ORF">NDM98_08790</name>
</gene>
<organism evidence="1 2">
    <name type="scientific">Alkalicoccobacillus plakortidis</name>
    <dbReference type="NCBI Taxonomy" id="444060"/>
    <lineage>
        <taxon>Bacteria</taxon>
        <taxon>Bacillati</taxon>
        <taxon>Bacillota</taxon>
        <taxon>Bacilli</taxon>
        <taxon>Bacillales</taxon>
        <taxon>Bacillaceae</taxon>
        <taxon>Alkalicoccobacillus</taxon>
    </lineage>
</organism>
<reference evidence="1" key="1">
    <citation type="submission" date="2022-06" db="EMBL/GenBank/DDBJ databases">
        <title>Alkalicoccobacillus porphyridii sp. nov., isolated from a marine red alga, Porphyridium purpureum and reclassification of Shouchella plakortidis and Shouchella gibsonii as Alkalicoccobacillus plakortidis comb. nov. and Alkalicoccobacillus gibsonii comb. nov.</title>
        <authorList>
            <person name="Kim K.H."/>
            <person name="Lee J.K."/>
            <person name="Han D.M."/>
            <person name="Baek J.H."/>
            <person name="Jeon C.O."/>
        </authorList>
    </citation>
    <scope>NUCLEOTIDE SEQUENCE</scope>
    <source>
        <strain evidence="1">DSM 19153</strain>
    </source>
</reference>
<protein>
    <recommendedName>
        <fullName evidence="3">DUF3168 domain-containing protein</fullName>
    </recommendedName>
</protein>
<accession>A0ABT0XIN7</accession>
<comment type="caution">
    <text evidence="1">The sequence shown here is derived from an EMBL/GenBank/DDBJ whole genome shotgun (WGS) entry which is preliminary data.</text>
</comment>
<keyword evidence="2" id="KW-1185">Reference proteome</keyword>
<sequence>MNWDIYNALAANPVIKEKVNVNTQIKFYKYPATGDFSGCYIIIDPITTPSPNSFGGNKWITKRYLYQIEVWSSSLTDRDLVAEAIEKVLWDSLEFRQSGDGLDEYDEGLKIYRDARRYRGVKHVI</sequence>